<proteinExistence type="predicted"/>
<dbReference type="EMBL" id="OC316678">
    <property type="protein sequence ID" value="CAD7393257.1"/>
    <property type="molecule type" value="Genomic_DNA"/>
</dbReference>
<protein>
    <recommendedName>
        <fullName evidence="2">Ig-like domain-containing protein</fullName>
    </recommendedName>
</protein>
<name>A0A7R9CBB0_TIMCR</name>
<reference evidence="1" key="1">
    <citation type="submission" date="2020-11" db="EMBL/GenBank/DDBJ databases">
        <authorList>
            <person name="Tran Van P."/>
        </authorList>
    </citation>
    <scope>NUCLEOTIDE SEQUENCE</scope>
</reference>
<gene>
    <name evidence="1" type="ORF">TCEB3V08_LOCUS1238</name>
</gene>
<accession>A0A7R9CBB0</accession>
<dbReference type="AlphaFoldDB" id="A0A7R9CBB0"/>
<organism evidence="1">
    <name type="scientific">Timema cristinae</name>
    <name type="common">Walking stick</name>
    <dbReference type="NCBI Taxonomy" id="61476"/>
    <lineage>
        <taxon>Eukaryota</taxon>
        <taxon>Metazoa</taxon>
        <taxon>Ecdysozoa</taxon>
        <taxon>Arthropoda</taxon>
        <taxon>Hexapoda</taxon>
        <taxon>Insecta</taxon>
        <taxon>Pterygota</taxon>
        <taxon>Neoptera</taxon>
        <taxon>Polyneoptera</taxon>
        <taxon>Phasmatodea</taxon>
        <taxon>Timematodea</taxon>
        <taxon>Timematoidea</taxon>
        <taxon>Timematidae</taxon>
        <taxon>Timema</taxon>
    </lineage>
</organism>
<evidence type="ECO:0000313" key="1">
    <source>
        <dbReference type="EMBL" id="CAD7393257.1"/>
    </source>
</evidence>
<evidence type="ECO:0008006" key="2">
    <source>
        <dbReference type="Google" id="ProtNLM"/>
    </source>
</evidence>
<dbReference type="InterPro" id="IPR013783">
    <property type="entry name" value="Ig-like_fold"/>
</dbReference>
<dbReference type="Gene3D" id="2.60.40.10">
    <property type="entry name" value="Immunoglobulins"/>
    <property type="match status" value="1"/>
</dbReference>
<sequence length="122" mass="13935">MASHERLVVRRLTSLTTPTRRGLLYSYLWMERDGKYHMLPSGELMILNISRSDAQRTYRCRTHHQLTQEAVVSGNAGRIQLTDIRGPVAPILNEKLVMISAKVDETVVVPCVAYANPRPQYR</sequence>